<dbReference type="OrthoDB" id="9787729at2"/>
<evidence type="ECO:0000313" key="6">
    <source>
        <dbReference type="Proteomes" id="UP000236655"/>
    </source>
</evidence>
<dbReference type="AlphaFoldDB" id="A0A2I7N8E5"/>
<dbReference type="Proteomes" id="UP000236655">
    <property type="component" value="Chromosome"/>
</dbReference>
<keyword evidence="3" id="KW-0411">Iron-sulfur</keyword>
<reference evidence="6" key="1">
    <citation type="submission" date="2017-11" db="EMBL/GenBank/DDBJ databases">
        <authorList>
            <person name="Chan K.G."/>
            <person name="Lee L.S."/>
        </authorList>
    </citation>
    <scope>NUCLEOTIDE SEQUENCE [LARGE SCALE GENOMIC DNA]</scope>
    <source>
        <strain evidence="6">DSM 100970</strain>
    </source>
</reference>
<dbReference type="KEGG" id="nba:CUN60_10635"/>
<proteinExistence type="predicted"/>
<dbReference type="PANTHER" id="PTHR42845:SF3">
    <property type="entry name" value="CYTOSOLIC NIFE-HYDROGENASE, DELTA SUBUNIT"/>
    <property type="match status" value="1"/>
</dbReference>
<dbReference type="RefSeq" id="WP_102952021.1">
    <property type="nucleotide sequence ID" value="NZ_CP024847.1"/>
</dbReference>
<evidence type="ECO:0000256" key="3">
    <source>
        <dbReference type="ARBA" id="ARBA00023291"/>
    </source>
</evidence>
<accession>A0A2I7N8E5</accession>
<dbReference type="GO" id="GO:0051538">
    <property type="term" value="F:3 iron, 4 sulfur cluster binding"/>
    <property type="evidence" value="ECO:0007669"/>
    <property type="project" value="UniProtKB-KW"/>
</dbReference>
<name>A0A2I7N8E5_9NEIS</name>
<evidence type="ECO:0000256" key="1">
    <source>
        <dbReference type="ARBA" id="ARBA00001927"/>
    </source>
</evidence>
<protein>
    <submittedName>
        <fullName evidence="5">Sulfhydrogenase subunit delta</fullName>
    </submittedName>
</protein>
<dbReference type="InterPro" id="IPR037024">
    <property type="entry name" value="NiFe_Hase_small_N_sf"/>
</dbReference>
<comment type="cofactor">
    <cofactor evidence="1">
        <name>[3Fe-4S] cluster</name>
        <dbReference type="ChEBI" id="CHEBI:21137"/>
    </cofactor>
</comment>
<dbReference type="Pfam" id="PF01058">
    <property type="entry name" value="Oxidored_q6"/>
    <property type="match status" value="1"/>
</dbReference>
<sequence length="273" mass="29780">MSTPDKLINFAKRPKIAVHKFSSCDGCQLALINDAVSLLELATMVDIVHFAEAGPLDEFAEVDLAIIEGSVNTHHDVHRIEMVRAKAKYVLSVGACALTGGIQALRNFTDEKELRHWQHDVYPEETEVIIEGDLATAKPISAYVKVDFELPGCPINTGQILRAIRQILFGVEPEKNVDPVCTTCKHAGVTCVMVAKNEPCLGPVVADGCDAICPKLGRGCYGCYGPAKYANMDAMIAKLKEMGLSDEQIKHKFHHINSQAITFHGVVARTISQ</sequence>
<evidence type="ECO:0000313" key="5">
    <source>
        <dbReference type="EMBL" id="AUR52733.1"/>
    </source>
</evidence>
<organism evidence="5 6">
    <name type="scientific">Aquella oligotrophica</name>
    <dbReference type="NCBI Taxonomy" id="2067065"/>
    <lineage>
        <taxon>Bacteria</taxon>
        <taxon>Pseudomonadati</taxon>
        <taxon>Pseudomonadota</taxon>
        <taxon>Betaproteobacteria</taxon>
        <taxon>Neisseriales</taxon>
        <taxon>Neisseriaceae</taxon>
        <taxon>Aquella</taxon>
    </lineage>
</organism>
<keyword evidence="6" id="KW-1185">Reference proteome</keyword>
<dbReference type="InterPro" id="IPR006137">
    <property type="entry name" value="NADH_UbQ_OxRdtase-like_20kDa"/>
</dbReference>
<evidence type="ECO:0000256" key="2">
    <source>
        <dbReference type="ARBA" id="ARBA00023002"/>
    </source>
</evidence>
<dbReference type="GO" id="GO:0016491">
    <property type="term" value="F:oxidoreductase activity"/>
    <property type="evidence" value="ECO:0007669"/>
    <property type="project" value="UniProtKB-KW"/>
</dbReference>
<keyword evidence="2" id="KW-0560">Oxidoreductase</keyword>
<keyword evidence="3" id="KW-0408">Iron</keyword>
<evidence type="ECO:0000259" key="4">
    <source>
        <dbReference type="Pfam" id="PF01058"/>
    </source>
</evidence>
<feature type="domain" description="NADH:ubiquinone oxidoreductase-like 20kDa subunit" evidence="4">
    <location>
        <begin position="24"/>
        <end position="166"/>
    </location>
</feature>
<gene>
    <name evidence="5" type="ORF">CUN60_10635</name>
</gene>
<dbReference type="Gene3D" id="3.40.50.700">
    <property type="entry name" value="NADH:ubiquinone oxidoreductase-like, 20kDa subunit"/>
    <property type="match status" value="1"/>
</dbReference>
<keyword evidence="3" id="KW-0003">3Fe-4S</keyword>
<dbReference type="SUPFAM" id="SSF56770">
    <property type="entry name" value="HydA/Nqo6-like"/>
    <property type="match status" value="1"/>
</dbReference>
<dbReference type="EMBL" id="CP024847">
    <property type="protein sequence ID" value="AUR52733.1"/>
    <property type="molecule type" value="Genomic_DNA"/>
</dbReference>
<dbReference type="PANTHER" id="PTHR42845">
    <property type="entry name" value="COENZYME F420-REDUCING HYDROGENASE, GAMMA SUBUNIT"/>
    <property type="match status" value="1"/>
</dbReference>
<dbReference type="InterPro" id="IPR051349">
    <property type="entry name" value="Hydrogenase_assoc-protein"/>
</dbReference>
<keyword evidence="3" id="KW-0479">Metal-binding</keyword>